<reference evidence="1" key="1">
    <citation type="submission" date="2014-01" db="EMBL/GenBank/DDBJ databases">
        <authorList>
            <person name="Aslett M."/>
        </authorList>
    </citation>
    <scope>NUCLEOTIDE SEQUENCE</scope>
</reference>
<organism evidence="1 2">
    <name type="scientific">Trichuris trichiura</name>
    <name type="common">Whipworm</name>
    <name type="synonym">Trichocephalus trichiurus</name>
    <dbReference type="NCBI Taxonomy" id="36087"/>
    <lineage>
        <taxon>Eukaryota</taxon>
        <taxon>Metazoa</taxon>
        <taxon>Ecdysozoa</taxon>
        <taxon>Nematoda</taxon>
        <taxon>Enoplea</taxon>
        <taxon>Dorylaimia</taxon>
        <taxon>Trichinellida</taxon>
        <taxon>Trichuridae</taxon>
        <taxon>Trichuris</taxon>
    </lineage>
</organism>
<evidence type="ECO:0000313" key="1">
    <source>
        <dbReference type="EMBL" id="CDW58592.1"/>
    </source>
</evidence>
<evidence type="ECO:0000313" key="2">
    <source>
        <dbReference type="Proteomes" id="UP000030665"/>
    </source>
</evidence>
<sequence length="123" mass="13919">MDETKKEKPPTDPDTVKTAKEFVDKKLKDEEKAVTWALQSTDITVLKGSNLTGQLIIHFNAIIRECPSETQKKMSKMLKFAVKDPMDNCKPNVINMKAEHPCSLLYSKYTGNSNLNCNMIRGK</sequence>
<name>A0A077ZDZ1_TRITR</name>
<proteinExistence type="predicted"/>
<dbReference type="EMBL" id="HG806375">
    <property type="protein sequence ID" value="CDW58592.1"/>
    <property type="molecule type" value="Genomic_DNA"/>
</dbReference>
<protein>
    <submittedName>
        <fullName evidence="1">Uncharacterized protein</fullName>
    </submittedName>
</protein>
<gene>
    <name evidence="1" type="ORF">TTRE_0000691501</name>
</gene>
<dbReference type="Proteomes" id="UP000030665">
    <property type="component" value="Unassembled WGS sequence"/>
</dbReference>
<accession>A0A077ZDZ1</accession>
<keyword evidence="2" id="KW-1185">Reference proteome</keyword>
<reference evidence="1" key="2">
    <citation type="submission" date="2014-03" db="EMBL/GenBank/DDBJ databases">
        <title>The whipworm genome and dual-species transcriptomics of an intimate host-pathogen interaction.</title>
        <authorList>
            <person name="Foth B.J."/>
            <person name="Tsai I.J."/>
            <person name="Reid A.J."/>
            <person name="Bancroft A.J."/>
            <person name="Nichol S."/>
            <person name="Tracey A."/>
            <person name="Holroyd N."/>
            <person name="Cotton J.A."/>
            <person name="Stanley E.J."/>
            <person name="Zarowiecki M."/>
            <person name="Liu J.Z."/>
            <person name="Huckvale T."/>
            <person name="Cooper P.J."/>
            <person name="Grencis R.K."/>
            <person name="Berriman M."/>
        </authorList>
    </citation>
    <scope>NUCLEOTIDE SEQUENCE [LARGE SCALE GENOMIC DNA]</scope>
</reference>
<dbReference type="AlphaFoldDB" id="A0A077ZDZ1"/>